<keyword evidence="3" id="KW-0812">Transmembrane</keyword>
<dbReference type="AlphaFoldDB" id="A0A328WP74"/>
<feature type="transmembrane region" description="Helical" evidence="3">
    <location>
        <begin position="12"/>
        <end position="35"/>
    </location>
</feature>
<sequence length="278" mass="29218">MKYLETEHEKKSFAISAAIMAVLLLLFIFFGLSYMDPPPENGIAINFGNTDAGSGNTNTTEPVKTEPREVPEQPVEEATSEPTAPSKVAENVITADNEATIAIKRQKEEAKAKASAEAVAKAAEQKKKKEEADKKAKLDALIGGVKSSDGKTTGGDGTSTTPGNQGKLDGSIYSNSYYGSGKGTGTGTGAWGLNGRRLSSPGAVKADCNDEGTVVVEVKVSKSGTVTNAKFSPSGSNTTSTCLKEAAIKSAYKYRWNDDSNAPDGQIGFIVFNFRNGE</sequence>
<keyword evidence="5" id="KW-1185">Reference proteome</keyword>
<accession>A0A328WP74</accession>
<feature type="compositionally biased region" description="Polar residues" evidence="2">
    <location>
        <begin position="48"/>
        <end position="62"/>
    </location>
</feature>
<feature type="region of interest" description="Disordered" evidence="2">
    <location>
        <begin position="48"/>
        <end position="86"/>
    </location>
</feature>
<keyword evidence="3" id="KW-0472">Membrane</keyword>
<organism evidence="4 5">
    <name type="scientific">Flavobacterium lacus</name>
    <dbReference type="NCBI Taxonomy" id="1353778"/>
    <lineage>
        <taxon>Bacteria</taxon>
        <taxon>Pseudomonadati</taxon>
        <taxon>Bacteroidota</taxon>
        <taxon>Flavobacteriia</taxon>
        <taxon>Flavobacteriales</taxon>
        <taxon>Flavobacteriaceae</taxon>
        <taxon>Flavobacterium</taxon>
    </lineage>
</organism>
<comment type="caution">
    <text evidence="4">The sequence shown here is derived from an EMBL/GenBank/DDBJ whole genome shotgun (WGS) entry which is preliminary data.</text>
</comment>
<dbReference type="EMBL" id="QLSV01000012">
    <property type="protein sequence ID" value="RAR47085.1"/>
    <property type="molecule type" value="Genomic_DNA"/>
</dbReference>
<gene>
    <name evidence="4" type="ORF">B0I10_112102</name>
</gene>
<keyword evidence="3" id="KW-1133">Transmembrane helix</keyword>
<evidence type="ECO:0000256" key="3">
    <source>
        <dbReference type="SAM" id="Phobius"/>
    </source>
</evidence>
<evidence type="ECO:0000256" key="2">
    <source>
        <dbReference type="SAM" id="MobiDB-lite"/>
    </source>
</evidence>
<evidence type="ECO:0000313" key="5">
    <source>
        <dbReference type="Proteomes" id="UP000249518"/>
    </source>
</evidence>
<dbReference type="RefSeq" id="WP_112086784.1">
    <property type="nucleotide sequence ID" value="NZ_QLSV01000012.1"/>
</dbReference>
<feature type="region of interest" description="Disordered" evidence="2">
    <location>
        <begin position="145"/>
        <end position="169"/>
    </location>
</feature>
<evidence type="ECO:0000313" key="4">
    <source>
        <dbReference type="EMBL" id="RAR47085.1"/>
    </source>
</evidence>
<feature type="coiled-coil region" evidence="1">
    <location>
        <begin position="113"/>
        <end position="140"/>
    </location>
</feature>
<dbReference type="Proteomes" id="UP000249518">
    <property type="component" value="Unassembled WGS sequence"/>
</dbReference>
<keyword evidence="1" id="KW-0175">Coiled coil</keyword>
<protein>
    <submittedName>
        <fullName evidence="4">Outer membrane transport energization protein TonB</fullName>
    </submittedName>
</protein>
<dbReference type="OrthoDB" id="676306at2"/>
<reference evidence="4 5" key="1">
    <citation type="submission" date="2018-06" db="EMBL/GenBank/DDBJ databases">
        <title>Genomic Encyclopedia of Type Strains, Phase III (KMG-III): the genomes of soil and plant-associated and newly described type strains.</title>
        <authorList>
            <person name="Whitman W."/>
        </authorList>
    </citation>
    <scope>NUCLEOTIDE SEQUENCE [LARGE SCALE GENOMIC DNA]</scope>
    <source>
        <strain evidence="4 5">CGMCC 1.12504</strain>
    </source>
</reference>
<name>A0A328WP74_9FLAO</name>
<evidence type="ECO:0000256" key="1">
    <source>
        <dbReference type="SAM" id="Coils"/>
    </source>
</evidence>
<proteinExistence type="predicted"/>